<evidence type="ECO:0000313" key="3">
    <source>
        <dbReference type="EMBL" id="MFC5657877.1"/>
    </source>
</evidence>
<organism evidence="3 4">
    <name type="scientific">Streptomyces nogalater</name>
    <dbReference type="NCBI Taxonomy" id="38314"/>
    <lineage>
        <taxon>Bacteria</taxon>
        <taxon>Bacillati</taxon>
        <taxon>Actinomycetota</taxon>
        <taxon>Actinomycetes</taxon>
        <taxon>Kitasatosporales</taxon>
        <taxon>Streptomycetaceae</taxon>
        <taxon>Streptomyces</taxon>
    </lineage>
</organism>
<evidence type="ECO:0000256" key="1">
    <source>
        <dbReference type="SAM" id="Phobius"/>
    </source>
</evidence>
<dbReference type="Gene3D" id="3.30.450.40">
    <property type="match status" value="1"/>
</dbReference>
<gene>
    <name evidence="3" type="ORF">ACFP3J_20590</name>
</gene>
<dbReference type="InterPro" id="IPR003018">
    <property type="entry name" value="GAF"/>
</dbReference>
<dbReference type="RefSeq" id="WP_344351735.1">
    <property type="nucleotide sequence ID" value="NZ_BAAASM010000053.1"/>
</dbReference>
<comment type="caution">
    <text evidence="3">The sequence shown here is derived from an EMBL/GenBank/DDBJ whole genome shotgun (WGS) entry which is preliminary data.</text>
</comment>
<feature type="transmembrane region" description="Helical" evidence="1">
    <location>
        <begin position="12"/>
        <end position="31"/>
    </location>
</feature>
<keyword evidence="4" id="KW-1185">Reference proteome</keyword>
<evidence type="ECO:0000259" key="2">
    <source>
        <dbReference type="Pfam" id="PF01590"/>
    </source>
</evidence>
<keyword evidence="1" id="KW-1133">Transmembrane helix</keyword>
<feature type="transmembrane region" description="Helical" evidence="1">
    <location>
        <begin position="37"/>
        <end position="57"/>
    </location>
</feature>
<dbReference type="Pfam" id="PF01590">
    <property type="entry name" value="GAF"/>
    <property type="match status" value="1"/>
</dbReference>
<feature type="domain" description="GAF" evidence="2">
    <location>
        <begin position="183"/>
        <end position="258"/>
    </location>
</feature>
<dbReference type="EMBL" id="JBHSOE010000035">
    <property type="protein sequence ID" value="MFC5657877.1"/>
    <property type="molecule type" value="Genomic_DNA"/>
</dbReference>
<dbReference type="Proteomes" id="UP001596065">
    <property type="component" value="Unassembled WGS sequence"/>
</dbReference>
<accession>A0ABW0WHY9</accession>
<dbReference type="SUPFAM" id="SSF55781">
    <property type="entry name" value="GAF domain-like"/>
    <property type="match status" value="1"/>
</dbReference>
<keyword evidence="1" id="KW-0472">Membrane</keyword>
<protein>
    <submittedName>
        <fullName evidence="3">GAF domain-containing protein</fullName>
    </submittedName>
</protein>
<proteinExistence type="predicted"/>
<reference evidence="4" key="1">
    <citation type="journal article" date="2019" name="Int. J. Syst. Evol. Microbiol.">
        <title>The Global Catalogue of Microorganisms (GCM) 10K type strain sequencing project: providing services to taxonomists for standard genome sequencing and annotation.</title>
        <authorList>
            <consortium name="The Broad Institute Genomics Platform"/>
            <consortium name="The Broad Institute Genome Sequencing Center for Infectious Disease"/>
            <person name="Wu L."/>
            <person name="Ma J."/>
        </authorList>
    </citation>
    <scope>NUCLEOTIDE SEQUENCE [LARGE SCALE GENOMIC DNA]</scope>
    <source>
        <strain evidence="4">KCTC 5701</strain>
    </source>
</reference>
<keyword evidence="1" id="KW-0812">Transmembrane</keyword>
<dbReference type="InterPro" id="IPR029016">
    <property type="entry name" value="GAF-like_dom_sf"/>
</dbReference>
<evidence type="ECO:0000313" key="4">
    <source>
        <dbReference type="Proteomes" id="UP001596065"/>
    </source>
</evidence>
<name>A0ABW0WHY9_STRNO</name>
<sequence length="262" mass="27932">MSLSGLRVGWGTTTMGTLSVVTYVAPIVLGLGLELPIWLAMTIMGVGVLATVATVVVSRRETVAARRDLVTAEQAAKVAAERARGAMEDVLTVLVHHIGEIVSATSKSARSPLQQQMKLAIVSLTAQLIGPQNTRACVLEVDPASLGTGVREMKCLAGLWMGRAEAPRTVFREDQARGASLLKLMDDRKSTFVENVDALDPALRPETDSYKTYITATITAAGKDAFGVLCVDAPNPGDLRKEDIRLVEVLARLLGAALAVRR</sequence>